<dbReference type="Pfam" id="PF01963">
    <property type="entry name" value="TraB_PrgY_gumN"/>
    <property type="match status" value="1"/>
</dbReference>
<dbReference type="Proteomes" id="UP000320455">
    <property type="component" value="Unassembled WGS sequence"/>
</dbReference>
<dbReference type="CDD" id="cd14789">
    <property type="entry name" value="Tiki"/>
    <property type="match status" value="1"/>
</dbReference>
<sequence length="324" mass="35642">MTAQPTTSTRQRVAAWCSGALLGLTLWSGALVPGWARGASDTPVGPPVPLLWKVEGKGGTVYLLGSFHVLKPSDYPLSPDVMQAFGKADRLLFELPPDDAQSPELASRMLQAARRTDGRTLQDTLDAKTWQSLSAYARKYGMPLESLQRLKPWFVALTISLAEMTRQGMDPNAGLDHYLMQKAQARGKPADGLERAAEQIALLDGMSPTEQHQLLEESLDEADASDQLRQLHAAWRNGDVHTLSMQMAEDMRCQYPALYQDINVERNARWVPRLEQRLGKGSGTTLVVVGALHLLGNDGVVERLRARGYNVERICAVCAKQAGR</sequence>
<dbReference type="InterPro" id="IPR047111">
    <property type="entry name" value="YbaP-like"/>
</dbReference>
<proteinExistence type="predicted"/>
<name>A0ABD7SCG4_XANVA</name>
<evidence type="ECO:0000313" key="2">
    <source>
        <dbReference type="Proteomes" id="UP000320455"/>
    </source>
</evidence>
<dbReference type="InterPro" id="IPR002816">
    <property type="entry name" value="TraB/PrgY/GumN_fam"/>
</dbReference>
<organism evidence="1 2">
    <name type="scientific">Xanthomonas vasicola</name>
    <dbReference type="NCBI Taxonomy" id="56459"/>
    <lineage>
        <taxon>Bacteria</taxon>
        <taxon>Pseudomonadati</taxon>
        <taxon>Pseudomonadota</taxon>
        <taxon>Gammaproteobacteria</taxon>
        <taxon>Lysobacterales</taxon>
        <taxon>Lysobacteraceae</taxon>
        <taxon>Xanthomonas</taxon>
    </lineage>
</organism>
<reference evidence="2" key="1">
    <citation type="journal article" date="2020" name="Phytopathology">
        <title>Genomic acquisitions in emerging populations of Xanthomonas vasicola pv. vasculorum infecting corn in the U.S. and Argentina.</title>
        <authorList>
            <person name="Perez-Quintero A.L."/>
        </authorList>
    </citation>
    <scope>NUCLEOTIDE SEQUENCE [LARGE SCALE GENOMIC DNA]</scope>
    <source>
        <strain evidence="2">Xvh-L</strain>
    </source>
</reference>
<evidence type="ECO:0000313" key="1">
    <source>
        <dbReference type="EMBL" id="TWQ55101.1"/>
    </source>
</evidence>
<dbReference type="EMBL" id="VOCK01000007">
    <property type="protein sequence ID" value="TWQ55101.1"/>
    <property type="molecule type" value="Genomic_DNA"/>
</dbReference>
<dbReference type="AlphaFoldDB" id="A0ABD7SCG4"/>
<accession>A0ABD7SCG4</accession>
<keyword evidence="2" id="KW-1185">Reference proteome</keyword>
<dbReference type="PANTHER" id="PTHR40590">
    <property type="entry name" value="CYTOPLASMIC PROTEIN-RELATED"/>
    <property type="match status" value="1"/>
</dbReference>
<dbReference type="RefSeq" id="WP_039434614.1">
    <property type="nucleotide sequence ID" value="NZ_JAUPCI020000002.1"/>
</dbReference>
<protein>
    <submittedName>
        <fullName evidence="1">TraB/GumN family protein</fullName>
    </submittedName>
</protein>
<comment type="caution">
    <text evidence="1">The sequence shown here is derived from an EMBL/GenBank/DDBJ whole genome shotgun (WGS) entry which is preliminary data.</text>
</comment>
<gene>
    <name evidence="1" type="ORF">FQK01_06405</name>
</gene>
<dbReference type="PANTHER" id="PTHR40590:SF1">
    <property type="entry name" value="CYTOPLASMIC PROTEIN"/>
    <property type="match status" value="1"/>
</dbReference>